<dbReference type="OrthoDB" id="10477549at2759"/>
<keyword evidence="1" id="KW-1133">Transmembrane helix</keyword>
<keyword evidence="1" id="KW-0812">Transmembrane</keyword>
<accession>A0A5N7BFX0</accession>
<evidence type="ECO:0000256" key="1">
    <source>
        <dbReference type="SAM" id="Phobius"/>
    </source>
</evidence>
<dbReference type="AlphaFoldDB" id="A0A5N7BFX0"/>
<evidence type="ECO:0000313" key="2">
    <source>
        <dbReference type="EMBL" id="KAE8380650.1"/>
    </source>
</evidence>
<gene>
    <name evidence="2" type="ORF">BDV26DRAFT_127920</name>
</gene>
<dbReference type="EMBL" id="ML736179">
    <property type="protein sequence ID" value="KAE8380650.1"/>
    <property type="molecule type" value="Genomic_DNA"/>
</dbReference>
<protein>
    <submittedName>
        <fullName evidence="2">Uncharacterized protein</fullName>
    </submittedName>
</protein>
<feature type="transmembrane region" description="Helical" evidence="1">
    <location>
        <begin position="40"/>
        <end position="60"/>
    </location>
</feature>
<dbReference type="Proteomes" id="UP000326198">
    <property type="component" value="Unassembled WGS sequence"/>
</dbReference>
<reference evidence="2 3" key="1">
    <citation type="submission" date="2019-04" db="EMBL/GenBank/DDBJ databases">
        <title>Friends and foes A comparative genomics studyof 23 Aspergillus species from section Flavi.</title>
        <authorList>
            <consortium name="DOE Joint Genome Institute"/>
            <person name="Kjaerbolling I."/>
            <person name="Vesth T."/>
            <person name="Frisvad J.C."/>
            <person name="Nybo J.L."/>
            <person name="Theobald S."/>
            <person name="Kildgaard S."/>
            <person name="Isbrandt T."/>
            <person name="Kuo A."/>
            <person name="Sato A."/>
            <person name="Lyhne E.K."/>
            <person name="Kogle M.E."/>
            <person name="Wiebenga A."/>
            <person name="Kun R.S."/>
            <person name="Lubbers R.J."/>
            <person name="Makela M.R."/>
            <person name="Barry K."/>
            <person name="Chovatia M."/>
            <person name="Clum A."/>
            <person name="Daum C."/>
            <person name="Haridas S."/>
            <person name="He G."/>
            <person name="LaButti K."/>
            <person name="Lipzen A."/>
            <person name="Mondo S."/>
            <person name="Riley R."/>
            <person name="Salamov A."/>
            <person name="Simmons B.A."/>
            <person name="Magnuson J.K."/>
            <person name="Henrissat B."/>
            <person name="Mortensen U.H."/>
            <person name="Larsen T.O."/>
            <person name="Devries R.P."/>
            <person name="Grigoriev I.V."/>
            <person name="Machida M."/>
            <person name="Baker S.E."/>
            <person name="Andersen M.R."/>
        </authorList>
    </citation>
    <scope>NUCLEOTIDE SEQUENCE [LARGE SCALE GENOMIC DNA]</scope>
    <source>
        <strain evidence="2 3">IBT 29228</strain>
    </source>
</reference>
<name>A0A5N7BFX0_9EURO</name>
<proteinExistence type="predicted"/>
<organism evidence="2 3">
    <name type="scientific">Aspergillus bertholletiae</name>
    <dbReference type="NCBI Taxonomy" id="1226010"/>
    <lineage>
        <taxon>Eukaryota</taxon>
        <taxon>Fungi</taxon>
        <taxon>Dikarya</taxon>
        <taxon>Ascomycota</taxon>
        <taxon>Pezizomycotina</taxon>
        <taxon>Eurotiomycetes</taxon>
        <taxon>Eurotiomycetidae</taxon>
        <taxon>Eurotiales</taxon>
        <taxon>Aspergillaceae</taxon>
        <taxon>Aspergillus</taxon>
        <taxon>Aspergillus subgen. Circumdati</taxon>
    </lineage>
</organism>
<keyword evidence="3" id="KW-1185">Reference proteome</keyword>
<keyword evidence="1" id="KW-0472">Membrane</keyword>
<evidence type="ECO:0000313" key="3">
    <source>
        <dbReference type="Proteomes" id="UP000326198"/>
    </source>
</evidence>
<feature type="transmembrane region" description="Helical" evidence="1">
    <location>
        <begin position="91"/>
        <end position="110"/>
    </location>
</feature>
<sequence>MRQAAMDFFLSHFFLLLHHHHEEGSCKPEDIVAISQVKSAYGLLGAYGFVLTAVIGALTLHHTSTIICSGQARASSWLTCSAKRIDANKGYISLALFSVSLLVLILYGTVQSTIPGLQDCSSCWTISAAISDQGGGMVYCCIQSSMHSSRIPCMTRRFRDWIKQGLGLKTRPVGVRLILSPDKQTGEFDESFHDSKEAAMGDVSKARTNQETSANAFQWF</sequence>